<dbReference type="AlphaFoldDB" id="H9UI85"/>
<reference evidence="4" key="1">
    <citation type="journal article" date="2013" name="Stand. Genomic Sci.">
        <title>Complete genome sequence of the halophilic bacterium Spirochaeta africana type strain (Z-7692(T)) from the alkaline Lake Magadi in the East African Rift.</title>
        <authorList>
            <person name="Liolos K."/>
            <person name="Abt B."/>
            <person name="Scheuner C."/>
            <person name="Teshima H."/>
            <person name="Held B."/>
            <person name="Lapidus A."/>
            <person name="Nolan M."/>
            <person name="Lucas S."/>
            <person name="Deshpande S."/>
            <person name="Cheng J.F."/>
            <person name="Tapia R."/>
            <person name="Goodwin L.A."/>
            <person name="Pitluck S."/>
            <person name="Pagani I."/>
            <person name="Ivanova N."/>
            <person name="Mavromatis K."/>
            <person name="Mikhailova N."/>
            <person name="Huntemann M."/>
            <person name="Pati A."/>
            <person name="Chen A."/>
            <person name="Palaniappan K."/>
            <person name="Land M."/>
            <person name="Rohde M."/>
            <person name="Tindall B.J."/>
            <person name="Detter J.C."/>
            <person name="Goker M."/>
            <person name="Bristow J."/>
            <person name="Eisen J.A."/>
            <person name="Markowitz V."/>
            <person name="Hugenholtz P."/>
            <person name="Woyke T."/>
            <person name="Klenk H.P."/>
            <person name="Kyrpides N.C."/>
        </authorList>
    </citation>
    <scope>NUCLEOTIDE SEQUENCE</scope>
    <source>
        <strain evidence="4">ATCC 700263 / DSM 8902 / Z-7692</strain>
    </source>
</reference>
<dbReference type="EMBL" id="CP003282">
    <property type="protein sequence ID" value="AFG37228.1"/>
    <property type="molecule type" value="Genomic_DNA"/>
</dbReference>
<organism evidence="3 4">
    <name type="scientific">Spirochaeta africana (strain ATCC 700263 / DSM 8902 / Z-7692)</name>
    <dbReference type="NCBI Taxonomy" id="889378"/>
    <lineage>
        <taxon>Bacteria</taxon>
        <taxon>Pseudomonadati</taxon>
        <taxon>Spirochaetota</taxon>
        <taxon>Spirochaetia</taxon>
        <taxon>Spirochaetales</taxon>
        <taxon>Spirochaetaceae</taxon>
        <taxon>Spirochaeta</taxon>
    </lineage>
</organism>
<dbReference type="STRING" id="889378.Spiaf_1149"/>
<feature type="chain" id="PRO_5003622756" evidence="2">
    <location>
        <begin position="20"/>
        <end position="323"/>
    </location>
</feature>
<feature type="region of interest" description="Disordered" evidence="1">
    <location>
        <begin position="26"/>
        <end position="51"/>
    </location>
</feature>
<proteinExistence type="predicted"/>
<keyword evidence="4" id="KW-1185">Reference proteome</keyword>
<dbReference type="Proteomes" id="UP000007383">
    <property type="component" value="Chromosome"/>
</dbReference>
<gene>
    <name evidence="3" type="ordered locus">Spiaf_1149</name>
</gene>
<feature type="region of interest" description="Disordered" evidence="1">
    <location>
        <begin position="193"/>
        <end position="215"/>
    </location>
</feature>
<feature type="signal peptide" evidence="2">
    <location>
        <begin position="1"/>
        <end position="19"/>
    </location>
</feature>
<dbReference type="PATRIC" id="fig|889378.3.peg.1148"/>
<name>H9UI85_SPIAZ</name>
<dbReference type="PROSITE" id="PS51257">
    <property type="entry name" value="PROKAR_LIPOPROTEIN"/>
    <property type="match status" value="1"/>
</dbReference>
<evidence type="ECO:0000313" key="3">
    <source>
        <dbReference type="EMBL" id="AFG37228.1"/>
    </source>
</evidence>
<evidence type="ECO:0000256" key="2">
    <source>
        <dbReference type="SAM" id="SignalP"/>
    </source>
</evidence>
<keyword evidence="2" id="KW-0732">Signal</keyword>
<accession>H9UI85</accession>
<sequence>MRHHLYILFFLLFLAVAGCQPRVEVADTSDDSAVEPTDVTEPGVHTPDPQRFAAETEPVDWGRLELESDPLWQSDLVHIGVLPPVLVETGELTVVVLQVMDGAAALDAASGELLWELDVPLLQLMLDEEFRLRAVNTSGYELLVAPFAGTVEQEVFTGWDTMVAPESWVDPPIVQARFQQLGIRYDTAGTSAWRAAPRPEPAADQTASDLDQEDASGSAGVLLGQRPLLLRPRGEPVEFVFHVAADGSYEFYTSGFAEQPVLLSVQDRDGHVLGENQDYGGLSDGFAVRLEQGRVYRAILQPLPETPVDAEITLHTALLRDEG</sequence>
<dbReference type="RefSeq" id="WP_014455217.1">
    <property type="nucleotide sequence ID" value="NC_017098.1"/>
</dbReference>
<dbReference type="HOGENOM" id="CLU_860270_0_0_12"/>
<protein>
    <submittedName>
        <fullName evidence="3">Uncharacterized protein</fullName>
    </submittedName>
</protein>
<evidence type="ECO:0000256" key="1">
    <source>
        <dbReference type="SAM" id="MobiDB-lite"/>
    </source>
</evidence>
<evidence type="ECO:0000313" key="4">
    <source>
        <dbReference type="Proteomes" id="UP000007383"/>
    </source>
</evidence>
<dbReference type="KEGG" id="sfc:Spiaf_1149"/>